<dbReference type="Proteomes" id="UP000245539">
    <property type="component" value="Unassembled WGS sequence"/>
</dbReference>
<dbReference type="RefSeq" id="WP_109838236.1">
    <property type="nucleotide sequence ID" value="NZ_QGKM01000041.1"/>
</dbReference>
<proteinExistence type="predicted"/>
<organism evidence="1 2">
    <name type="scientific">Leucothrix pacifica</name>
    <dbReference type="NCBI Taxonomy" id="1247513"/>
    <lineage>
        <taxon>Bacteria</taxon>
        <taxon>Pseudomonadati</taxon>
        <taxon>Pseudomonadota</taxon>
        <taxon>Gammaproteobacteria</taxon>
        <taxon>Thiotrichales</taxon>
        <taxon>Thiotrichaceae</taxon>
        <taxon>Leucothrix</taxon>
    </lineage>
</organism>
<gene>
    <name evidence="1" type="ORF">DKW60_13745</name>
</gene>
<reference evidence="1 2" key="1">
    <citation type="submission" date="2018-05" db="EMBL/GenBank/DDBJ databases">
        <title>Leucothrix arctica sp. nov., isolated from Arctic seawater.</title>
        <authorList>
            <person name="Choi A."/>
            <person name="Baek K."/>
        </authorList>
    </citation>
    <scope>NUCLEOTIDE SEQUENCE [LARGE SCALE GENOMIC DNA]</scope>
    <source>
        <strain evidence="1 2">JCM 18388</strain>
    </source>
</reference>
<dbReference type="OrthoDB" id="9811542at2"/>
<dbReference type="AlphaFoldDB" id="A0A317CAV9"/>
<accession>A0A317CAV9</accession>
<protein>
    <submittedName>
        <fullName evidence="1">Uncharacterized protein</fullName>
    </submittedName>
</protein>
<evidence type="ECO:0000313" key="1">
    <source>
        <dbReference type="EMBL" id="PWQ95764.1"/>
    </source>
</evidence>
<evidence type="ECO:0000313" key="2">
    <source>
        <dbReference type="Proteomes" id="UP000245539"/>
    </source>
</evidence>
<comment type="caution">
    <text evidence="1">The sequence shown here is derived from an EMBL/GenBank/DDBJ whole genome shotgun (WGS) entry which is preliminary data.</text>
</comment>
<keyword evidence="2" id="KW-1185">Reference proteome</keyword>
<dbReference type="EMBL" id="QGKM01000041">
    <property type="protein sequence ID" value="PWQ95764.1"/>
    <property type="molecule type" value="Genomic_DNA"/>
</dbReference>
<name>A0A317CAV9_9GAMM</name>
<sequence>MDIFGKINLSFKLMEILGQIAKNYYGSLDGPLKVELIEETYNLGLRSLNCLMQGFNEYTDVIEEHVQEAIEKNGYASKDDITLLRKKIVFNFASMISLSFIEKAANSVASKDLTNIFKKVYEDDPQIGKRLINTAIELDFPNGLSSNSIADFNKDLKGNNLALMLLKLFVTRHLYKFNVKYDVRQRVCEELSIGLEKQKNILSSQQKQLSSSSKH</sequence>